<dbReference type="PANTHER" id="PTHR11559">
    <property type="entry name" value="CARBOXYLESTERASE"/>
    <property type="match status" value="1"/>
</dbReference>
<evidence type="ECO:0000313" key="8">
    <source>
        <dbReference type="EMBL" id="KAG5669412.1"/>
    </source>
</evidence>
<dbReference type="Gene3D" id="3.40.50.1820">
    <property type="entry name" value="alpha/beta hydrolase"/>
    <property type="match status" value="1"/>
</dbReference>
<keyword evidence="2" id="KW-0719">Serine esterase</keyword>
<evidence type="ECO:0000256" key="5">
    <source>
        <dbReference type="ARBA" id="ARBA00023180"/>
    </source>
</evidence>
<dbReference type="InterPro" id="IPR029058">
    <property type="entry name" value="AB_hydrolase_fold"/>
</dbReference>
<dbReference type="GO" id="GO:0052689">
    <property type="term" value="F:carboxylic ester hydrolase activity"/>
    <property type="evidence" value="ECO:0007669"/>
    <property type="project" value="UniProtKB-KW"/>
</dbReference>
<comment type="similarity">
    <text evidence="1 6">Belongs to the type-B carboxylesterase/lipase family.</text>
</comment>
<evidence type="ECO:0000313" key="9">
    <source>
        <dbReference type="Proteomes" id="UP001107558"/>
    </source>
</evidence>
<proteinExistence type="inferred from homology"/>
<keyword evidence="9" id="KW-1185">Reference proteome</keyword>
<feature type="chain" id="PRO_5039962247" description="Carboxylic ester hydrolase" evidence="6">
    <location>
        <begin position="20"/>
        <end position="554"/>
    </location>
</feature>
<evidence type="ECO:0000256" key="4">
    <source>
        <dbReference type="ARBA" id="ARBA00023157"/>
    </source>
</evidence>
<evidence type="ECO:0000256" key="6">
    <source>
        <dbReference type="RuleBase" id="RU361235"/>
    </source>
</evidence>
<evidence type="ECO:0000256" key="1">
    <source>
        <dbReference type="ARBA" id="ARBA00005964"/>
    </source>
</evidence>
<protein>
    <recommendedName>
        <fullName evidence="6">Carboxylic ester hydrolase</fullName>
        <ecNumber evidence="6">3.1.1.-</ecNumber>
    </recommendedName>
</protein>
<keyword evidence="4" id="KW-1015">Disulfide bond</keyword>
<dbReference type="InterPro" id="IPR050309">
    <property type="entry name" value="Type-B_Carboxylest/Lipase"/>
</dbReference>
<evidence type="ECO:0000256" key="2">
    <source>
        <dbReference type="ARBA" id="ARBA00022487"/>
    </source>
</evidence>
<feature type="domain" description="Carboxylesterase type B" evidence="7">
    <location>
        <begin position="21"/>
        <end position="543"/>
    </location>
</feature>
<sequence length="554" mass="63127">MWKIQIFLFIIFAIKLSESNLIVKTSGGQLRGIRVRTGLFTSYLAFKGIPYAEPPIGNLRFRAPIPHHGWQGIRDASKHGNVCPTNGVIGIGLLPSGDENCLFLNVYTTNVNANLPVLFWIYGGAFILGDGNSLIYGPDELMKENIVVVTFNYRLSVFGFLSTGDEHAQGNYGLKDMVLALKWVKENIKNFGGDPNKITIVGQSAGAVSVHHLMLSQMTQGLFHQAIMMSGSALSPFSFQTNPRQKAENLARKIGLIFNSTEEMVEKLRKVDFREILKHDRGLLNQDDPQGLVSFDFTVTVEPENSIDERLVTLDPEKVLLSGNFQKIPAIIGTVNKEGILDLMRNQINPNYMTDFNDHPEYFVPNSYNISKNDTNSINEVANAFRKIYFNDKKITKDSTDEFAIFMTDAGYKFSTDRAIQFMAKNQSKIYSYEFFYDGALNFIKTITFQRSYNGACHADDLFYLFNPEFPTTIALPNNHAFKVRQRMVRLWSNFVKTGNPTPNRNDNLLRIQWPTFDQNDKKYLEIGYDLSVKIDNEKLKIWHDFQRKFTNHD</sequence>
<keyword evidence="6" id="KW-0732">Signal</keyword>
<dbReference type="SUPFAM" id="SSF53474">
    <property type="entry name" value="alpha/beta-Hydrolases"/>
    <property type="match status" value="1"/>
</dbReference>
<organism evidence="8 9">
    <name type="scientific">Polypedilum vanderplanki</name>
    <name type="common">Sleeping chironomid midge</name>
    <dbReference type="NCBI Taxonomy" id="319348"/>
    <lineage>
        <taxon>Eukaryota</taxon>
        <taxon>Metazoa</taxon>
        <taxon>Ecdysozoa</taxon>
        <taxon>Arthropoda</taxon>
        <taxon>Hexapoda</taxon>
        <taxon>Insecta</taxon>
        <taxon>Pterygota</taxon>
        <taxon>Neoptera</taxon>
        <taxon>Endopterygota</taxon>
        <taxon>Diptera</taxon>
        <taxon>Nematocera</taxon>
        <taxon>Chironomoidea</taxon>
        <taxon>Chironomidae</taxon>
        <taxon>Chironominae</taxon>
        <taxon>Polypedilum</taxon>
        <taxon>Polypedilum</taxon>
    </lineage>
</organism>
<dbReference type="EC" id="3.1.1.-" evidence="6"/>
<dbReference type="Pfam" id="PF00135">
    <property type="entry name" value="COesterase"/>
    <property type="match status" value="1"/>
</dbReference>
<dbReference type="PROSITE" id="PS00122">
    <property type="entry name" value="CARBOXYLESTERASE_B_1"/>
    <property type="match status" value="1"/>
</dbReference>
<comment type="caution">
    <text evidence="8">The sequence shown here is derived from an EMBL/GenBank/DDBJ whole genome shotgun (WGS) entry which is preliminary data.</text>
</comment>
<name>A0A9J6BHV4_POLVA</name>
<evidence type="ECO:0000259" key="7">
    <source>
        <dbReference type="Pfam" id="PF00135"/>
    </source>
</evidence>
<dbReference type="EMBL" id="JADBJN010000004">
    <property type="protein sequence ID" value="KAG5669412.1"/>
    <property type="molecule type" value="Genomic_DNA"/>
</dbReference>
<evidence type="ECO:0000256" key="3">
    <source>
        <dbReference type="ARBA" id="ARBA00022801"/>
    </source>
</evidence>
<dbReference type="InterPro" id="IPR019826">
    <property type="entry name" value="Carboxylesterase_B_AS"/>
</dbReference>
<dbReference type="Proteomes" id="UP001107558">
    <property type="component" value="Chromosome 4"/>
</dbReference>
<dbReference type="AlphaFoldDB" id="A0A9J6BHV4"/>
<dbReference type="OrthoDB" id="19653at2759"/>
<reference evidence="8" key="1">
    <citation type="submission" date="2021-03" db="EMBL/GenBank/DDBJ databases">
        <title>Chromosome level genome of the anhydrobiotic midge Polypedilum vanderplanki.</title>
        <authorList>
            <person name="Yoshida Y."/>
            <person name="Kikawada T."/>
            <person name="Gusev O."/>
        </authorList>
    </citation>
    <scope>NUCLEOTIDE SEQUENCE</scope>
    <source>
        <strain evidence="8">NIAS01</strain>
        <tissue evidence="8">Whole body or cell culture</tissue>
    </source>
</reference>
<accession>A0A9J6BHV4</accession>
<feature type="signal peptide" evidence="6">
    <location>
        <begin position="1"/>
        <end position="19"/>
    </location>
</feature>
<keyword evidence="3 6" id="KW-0378">Hydrolase</keyword>
<dbReference type="InterPro" id="IPR002018">
    <property type="entry name" value="CarbesteraseB"/>
</dbReference>
<keyword evidence="5" id="KW-0325">Glycoprotein</keyword>
<gene>
    <name evidence="8" type="ORF">PVAND_017299</name>
</gene>